<proteinExistence type="inferred from homology"/>
<dbReference type="InterPro" id="IPR051522">
    <property type="entry name" value="ISC_assembly_LYR"/>
</dbReference>
<reference evidence="4" key="1">
    <citation type="submission" date="2025-08" db="UniProtKB">
        <authorList>
            <consortium name="RefSeq"/>
        </authorList>
    </citation>
    <scope>IDENTIFICATION</scope>
    <source>
        <strain evidence="4">USDA-PBARC FA_bdor</strain>
        <tissue evidence="4">Whole organism</tissue>
    </source>
</reference>
<sequence length="95" mass="11025">MMSCGRAAVLNLYRNLIRESKKWNSYNYREYALAKIRHEFHVNRCIADSGKIDAIYNKGLESLEMIKRQVIVGNLYATRPLVIETKDKDKLQSCG</sequence>
<accession>A0A9R1U5E0</accession>
<dbReference type="GO" id="GO:0016226">
    <property type="term" value="P:iron-sulfur cluster assembly"/>
    <property type="evidence" value="ECO:0007669"/>
    <property type="project" value="InterPro"/>
</dbReference>
<dbReference type="KEGG" id="fas:105270456"/>
<protein>
    <submittedName>
        <fullName evidence="4">LYR motif-containing protein 4</fullName>
    </submittedName>
</protein>
<evidence type="ECO:0000256" key="1">
    <source>
        <dbReference type="ARBA" id="ARBA00009508"/>
    </source>
</evidence>
<name>A0A9R1U5E0_9HYME</name>
<dbReference type="Proteomes" id="UP000694866">
    <property type="component" value="Unplaced"/>
</dbReference>
<dbReference type="PANTHER" id="PTHR13166:SF7">
    <property type="entry name" value="LYR MOTIF-CONTAINING PROTEIN 4"/>
    <property type="match status" value="1"/>
</dbReference>
<dbReference type="GeneID" id="105270456"/>
<dbReference type="PANTHER" id="PTHR13166">
    <property type="entry name" value="PROTEIN C6ORF149"/>
    <property type="match status" value="1"/>
</dbReference>
<dbReference type="AlphaFoldDB" id="A0A9R1U5E0"/>
<comment type="similarity">
    <text evidence="1">Belongs to the complex I LYR family.</text>
</comment>
<dbReference type="RefSeq" id="XP_011309686.1">
    <property type="nucleotide sequence ID" value="XM_011311384.1"/>
</dbReference>
<dbReference type="Pfam" id="PF05347">
    <property type="entry name" value="Complex1_LYR"/>
    <property type="match status" value="1"/>
</dbReference>
<dbReference type="InterPro" id="IPR045297">
    <property type="entry name" value="Complex1_LYR_LYRM4"/>
</dbReference>
<dbReference type="CTD" id="31186"/>
<feature type="domain" description="Complex 1 LYR protein" evidence="2">
    <location>
        <begin position="8"/>
        <end position="65"/>
    </location>
</feature>
<keyword evidence="3" id="KW-1185">Reference proteome</keyword>
<evidence type="ECO:0000259" key="2">
    <source>
        <dbReference type="Pfam" id="PF05347"/>
    </source>
</evidence>
<dbReference type="OrthoDB" id="275715at2759"/>
<organism evidence="3 4">
    <name type="scientific">Fopius arisanus</name>
    <dbReference type="NCBI Taxonomy" id="64838"/>
    <lineage>
        <taxon>Eukaryota</taxon>
        <taxon>Metazoa</taxon>
        <taxon>Ecdysozoa</taxon>
        <taxon>Arthropoda</taxon>
        <taxon>Hexapoda</taxon>
        <taxon>Insecta</taxon>
        <taxon>Pterygota</taxon>
        <taxon>Neoptera</taxon>
        <taxon>Endopterygota</taxon>
        <taxon>Hymenoptera</taxon>
        <taxon>Apocrita</taxon>
        <taxon>Ichneumonoidea</taxon>
        <taxon>Braconidae</taxon>
        <taxon>Opiinae</taxon>
        <taxon>Fopius</taxon>
    </lineage>
</organism>
<dbReference type="InterPro" id="IPR008011">
    <property type="entry name" value="Complex1_LYR_dom"/>
</dbReference>
<evidence type="ECO:0000313" key="4">
    <source>
        <dbReference type="RefSeq" id="XP_011309686.1"/>
    </source>
</evidence>
<dbReference type="GO" id="GO:1990221">
    <property type="term" value="C:L-cysteine desulfurase complex"/>
    <property type="evidence" value="ECO:0007669"/>
    <property type="project" value="TreeGrafter"/>
</dbReference>
<evidence type="ECO:0000313" key="3">
    <source>
        <dbReference type="Proteomes" id="UP000694866"/>
    </source>
</evidence>
<gene>
    <name evidence="4" type="primary">bcn92</name>
</gene>
<dbReference type="GO" id="GO:0005739">
    <property type="term" value="C:mitochondrion"/>
    <property type="evidence" value="ECO:0007669"/>
    <property type="project" value="TreeGrafter"/>
</dbReference>
<dbReference type="CDD" id="cd20264">
    <property type="entry name" value="Complex1_LYR_LYRM4"/>
    <property type="match status" value="1"/>
</dbReference>